<sequence length="264" mass="29939">MASGTLLTQRCPRWAGSAQAAAVFDRICVESFVYHASVMMAFDPCLDVLSDPQRRLGLSRYFSDPVHLPSTSGEPEVVNQPILHTSYEFFLLIADTTKLARIPGPLSNAELAIREDLESQLSQFVPGIMTTRNHAEMLYLYALQIMLMKGYPGIDSKEADRTIITHLQGAMNTLLMVDPEQYFASFLLWPLAIFGAVMVLQDEIQVIRDYLTILQEMRAGGQAKWTLKRLEEIWRGRYHLDTAPDHCTRRWIGLQAFLDGNNRD</sequence>
<dbReference type="Pfam" id="PF11951">
    <property type="entry name" value="Fungal_trans_2"/>
    <property type="match status" value="1"/>
</dbReference>
<keyword evidence="2" id="KW-1185">Reference proteome</keyword>
<evidence type="ECO:0000313" key="1">
    <source>
        <dbReference type="EMBL" id="KAJ5223259.1"/>
    </source>
</evidence>
<dbReference type="RefSeq" id="XP_058327442.1">
    <property type="nucleotide sequence ID" value="XM_058477097.1"/>
</dbReference>
<reference evidence="1" key="1">
    <citation type="submission" date="2022-11" db="EMBL/GenBank/DDBJ databases">
        <authorList>
            <person name="Petersen C."/>
        </authorList>
    </citation>
    <scope>NUCLEOTIDE SEQUENCE</scope>
    <source>
        <strain evidence="1">IBT 19713</strain>
    </source>
</reference>
<dbReference type="EMBL" id="JAPQKS010000006">
    <property type="protein sequence ID" value="KAJ5223259.1"/>
    <property type="molecule type" value="Genomic_DNA"/>
</dbReference>
<dbReference type="Proteomes" id="UP001150941">
    <property type="component" value="Unassembled WGS sequence"/>
</dbReference>
<proteinExistence type="predicted"/>
<comment type="caution">
    <text evidence="1">The sequence shown here is derived from an EMBL/GenBank/DDBJ whole genome shotgun (WGS) entry which is preliminary data.</text>
</comment>
<name>A0A9W9NNK0_9EURO</name>
<dbReference type="GeneID" id="83204400"/>
<reference evidence="1" key="2">
    <citation type="journal article" date="2023" name="IMA Fungus">
        <title>Comparative genomic study of the Penicillium genus elucidates a diverse pangenome and 15 lateral gene transfer events.</title>
        <authorList>
            <person name="Petersen C."/>
            <person name="Sorensen T."/>
            <person name="Nielsen M.R."/>
            <person name="Sondergaard T.E."/>
            <person name="Sorensen J.L."/>
            <person name="Fitzpatrick D.A."/>
            <person name="Frisvad J.C."/>
            <person name="Nielsen K.L."/>
        </authorList>
    </citation>
    <scope>NUCLEOTIDE SEQUENCE</scope>
    <source>
        <strain evidence="1">IBT 19713</strain>
    </source>
</reference>
<gene>
    <name evidence="1" type="ORF">N7468_007801</name>
</gene>
<protein>
    <submittedName>
        <fullName evidence="1">Fungal Zn binuclear cluster domain-containing protein</fullName>
    </submittedName>
</protein>
<dbReference type="OrthoDB" id="4937900at2759"/>
<evidence type="ECO:0000313" key="2">
    <source>
        <dbReference type="Proteomes" id="UP001150941"/>
    </source>
</evidence>
<dbReference type="InterPro" id="IPR021858">
    <property type="entry name" value="Fun_TF"/>
</dbReference>
<organism evidence="1 2">
    <name type="scientific">Penicillium chermesinum</name>
    <dbReference type="NCBI Taxonomy" id="63820"/>
    <lineage>
        <taxon>Eukaryota</taxon>
        <taxon>Fungi</taxon>
        <taxon>Dikarya</taxon>
        <taxon>Ascomycota</taxon>
        <taxon>Pezizomycotina</taxon>
        <taxon>Eurotiomycetes</taxon>
        <taxon>Eurotiomycetidae</taxon>
        <taxon>Eurotiales</taxon>
        <taxon>Aspergillaceae</taxon>
        <taxon>Penicillium</taxon>
    </lineage>
</organism>
<accession>A0A9W9NNK0</accession>
<dbReference type="AlphaFoldDB" id="A0A9W9NNK0"/>